<dbReference type="KEGG" id="ela:UCREL1_6475"/>
<dbReference type="OrthoDB" id="4778351at2759"/>
<evidence type="ECO:0000313" key="4">
    <source>
        <dbReference type="Proteomes" id="UP000012174"/>
    </source>
</evidence>
<evidence type="ECO:0000256" key="1">
    <source>
        <dbReference type="SAM" id="Phobius"/>
    </source>
</evidence>
<reference evidence="4" key="1">
    <citation type="journal article" date="2013" name="Genome Announc.">
        <title>Draft genome sequence of the grapevine dieback fungus Eutypa lata UCR-EL1.</title>
        <authorList>
            <person name="Blanco-Ulate B."/>
            <person name="Rolshausen P.E."/>
            <person name="Cantu D."/>
        </authorList>
    </citation>
    <scope>NUCLEOTIDE SEQUENCE [LARGE SCALE GENOMIC DNA]</scope>
    <source>
        <strain evidence="4">UCR-EL1</strain>
    </source>
</reference>
<name>M7TIG2_EUTLA</name>
<keyword evidence="4" id="KW-1185">Reference proteome</keyword>
<proteinExistence type="predicted"/>
<dbReference type="AlphaFoldDB" id="M7TIG2"/>
<feature type="signal peptide" evidence="2">
    <location>
        <begin position="1"/>
        <end position="24"/>
    </location>
</feature>
<organism evidence="3 4">
    <name type="scientific">Eutypa lata (strain UCR-EL1)</name>
    <name type="common">Grapevine dieback disease fungus</name>
    <name type="synonym">Eutypa armeniacae</name>
    <dbReference type="NCBI Taxonomy" id="1287681"/>
    <lineage>
        <taxon>Eukaryota</taxon>
        <taxon>Fungi</taxon>
        <taxon>Dikarya</taxon>
        <taxon>Ascomycota</taxon>
        <taxon>Pezizomycotina</taxon>
        <taxon>Sordariomycetes</taxon>
        <taxon>Xylariomycetidae</taxon>
        <taxon>Xylariales</taxon>
        <taxon>Diatrypaceae</taxon>
        <taxon>Eutypa</taxon>
    </lineage>
</organism>
<keyword evidence="2" id="KW-0732">Signal</keyword>
<evidence type="ECO:0000256" key="2">
    <source>
        <dbReference type="SAM" id="SignalP"/>
    </source>
</evidence>
<dbReference type="Proteomes" id="UP000012174">
    <property type="component" value="Unassembled WGS sequence"/>
</dbReference>
<keyword evidence="1" id="KW-0812">Transmembrane</keyword>
<sequence>MHPFSLYSAQLLLGVSLLPSGAWGILELNNFSGLNGHPVNELLYNIVQESTLPNDTIFQNNHDVACLFKDRTFAVDMGVDGDVSFDLDWEADGTVCLFTKENQSGGLSLGEIRNLTMGLMKECGVCGSISANYYSRNTSQLGWVEIDWRDPAVCQPPCIDAERDLKGGKEDDQVDQPSAAGRQISDPHAYIHGGLAALTGCALLFLGGAVAMMA</sequence>
<keyword evidence="1" id="KW-1133">Transmembrane helix</keyword>
<dbReference type="Gene3D" id="3.30.430.10">
    <property type="entry name" value="Killer Toxin P4, subunit A"/>
    <property type="match status" value="1"/>
</dbReference>
<accession>M7TIG2</accession>
<keyword evidence="1" id="KW-0472">Membrane</keyword>
<gene>
    <name evidence="3" type="ORF">UCREL1_6475</name>
</gene>
<feature type="transmembrane region" description="Helical" evidence="1">
    <location>
        <begin position="189"/>
        <end position="212"/>
    </location>
</feature>
<feature type="chain" id="PRO_5004085628" evidence="2">
    <location>
        <begin position="25"/>
        <end position="214"/>
    </location>
</feature>
<protein>
    <submittedName>
        <fullName evidence="3">Uncharacterized protein</fullName>
    </submittedName>
</protein>
<dbReference type="EMBL" id="KB706632">
    <property type="protein sequence ID" value="EMR66530.1"/>
    <property type="molecule type" value="Genomic_DNA"/>
</dbReference>
<evidence type="ECO:0000313" key="3">
    <source>
        <dbReference type="EMBL" id="EMR66530.1"/>
    </source>
</evidence>
<dbReference type="HOGENOM" id="CLU_1288899_0_0_1"/>